<sequence>MKIQLFCLIFVVFLISVAENKKVKNENIKAEKIKDKVPEKKVKTAEPIPMPDLPKNKTPEPTKPAKQEPKITIVKKVKHVQEPPIIEEPTIKIIEEIVSSTVPPKKPIKTKYFKALTDYEQCKLECKKKRDQVNAEEYVVQLEEELKLAKENLAKEQEAQWEHETVVKMPAVDVETRSIPPSKLTTETADTGKPIIEVTLQQPDHDEL</sequence>
<name>A0AC34RGH2_9BILA</name>
<reference evidence="2" key="1">
    <citation type="submission" date="2022-11" db="UniProtKB">
        <authorList>
            <consortium name="WormBaseParasite"/>
        </authorList>
    </citation>
    <scope>IDENTIFICATION</scope>
</reference>
<organism evidence="1 2">
    <name type="scientific">Panagrolaimus sp. JU765</name>
    <dbReference type="NCBI Taxonomy" id="591449"/>
    <lineage>
        <taxon>Eukaryota</taxon>
        <taxon>Metazoa</taxon>
        <taxon>Ecdysozoa</taxon>
        <taxon>Nematoda</taxon>
        <taxon>Chromadorea</taxon>
        <taxon>Rhabditida</taxon>
        <taxon>Tylenchina</taxon>
        <taxon>Panagrolaimomorpha</taxon>
        <taxon>Panagrolaimoidea</taxon>
        <taxon>Panagrolaimidae</taxon>
        <taxon>Panagrolaimus</taxon>
    </lineage>
</organism>
<proteinExistence type="predicted"/>
<dbReference type="Proteomes" id="UP000887576">
    <property type="component" value="Unplaced"/>
</dbReference>
<evidence type="ECO:0000313" key="1">
    <source>
        <dbReference type="Proteomes" id="UP000887576"/>
    </source>
</evidence>
<protein>
    <submittedName>
        <fullName evidence="2">Uncharacterized protein</fullName>
    </submittedName>
</protein>
<dbReference type="WBParaSite" id="JU765_v2.g6326.t1">
    <property type="protein sequence ID" value="JU765_v2.g6326.t1"/>
    <property type="gene ID" value="JU765_v2.g6326"/>
</dbReference>
<accession>A0AC34RGH2</accession>
<evidence type="ECO:0000313" key="2">
    <source>
        <dbReference type="WBParaSite" id="JU765_v2.g6326.t1"/>
    </source>
</evidence>